<sequence length="45" mass="5154">MTRELLTGNREQGTGKRFWPTLLLVTYVGFFPFTYLISNTNSIIG</sequence>
<dbReference type="Proteomes" id="UP001211249">
    <property type="component" value="Unassembled WGS sequence"/>
</dbReference>
<comment type="caution">
    <text evidence="2">The sequence shown here is derived from an EMBL/GenBank/DDBJ whole genome shotgun (WGS) entry which is preliminary data.</text>
</comment>
<organism evidence="2 3">
    <name type="scientific">Dolichospermum planctonicum CS-1226</name>
    <dbReference type="NCBI Taxonomy" id="3021751"/>
    <lineage>
        <taxon>Bacteria</taxon>
        <taxon>Bacillati</taxon>
        <taxon>Cyanobacteriota</taxon>
        <taxon>Cyanophyceae</taxon>
        <taxon>Nostocales</taxon>
        <taxon>Aphanizomenonaceae</taxon>
        <taxon>Dolichospermum</taxon>
        <taxon>Dolichospermum planctonicum</taxon>
    </lineage>
</organism>
<keyword evidence="1" id="KW-1133">Transmembrane helix</keyword>
<dbReference type="EMBL" id="JAQMUC010000027">
    <property type="protein sequence ID" value="MDB9535196.1"/>
    <property type="molecule type" value="Genomic_DNA"/>
</dbReference>
<keyword evidence="1" id="KW-0472">Membrane</keyword>
<keyword evidence="1" id="KW-0812">Transmembrane</keyword>
<evidence type="ECO:0000256" key="1">
    <source>
        <dbReference type="SAM" id="Phobius"/>
    </source>
</evidence>
<protein>
    <submittedName>
        <fullName evidence="2">Uncharacterized protein</fullName>
    </submittedName>
</protein>
<proteinExistence type="predicted"/>
<name>A0ABT5AD89_9CYAN</name>
<keyword evidence="3" id="KW-1185">Reference proteome</keyword>
<accession>A0ABT5AD89</accession>
<evidence type="ECO:0000313" key="2">
    <source>
        <dbReference type="EMBL" id="MDB9535196.1"/>
    </source>
</evidence>
<reference evidence="2 3" key="1">
    <citation type="submission" date="2023-01" db="EMBL/GenBank/DDBJ databases">
        <title>Genomes from the Australian National Cyanobacteria Reference Collection.</title>
        <authorList>
            <person name="Willis A."/>
            <person name="Lee E.M.F."/>
        </authorList>
    </citation>
    <scope>NUCLEOTIDE SEQUENCE [LARGE SCALE GENOMIC DNA]</scope>
    <source>
        <strain evidence="2 3">CS-1226</strain>
    </source>
</reference>
<gene>
    <name evidence="2" type="ORF">PN451_04930</name>
</gene>
<evidence type="ECO:0000313" key="3">
    <source>
        <dbReference type="Proteomes" id="UP001211249"/>
    </source>
</evidence>
<feature type="transmembrane region" description="Helical" evidence="1">
    <location>
        <begin position="21"/>
        <end position="38"/>
    </location>
</feature>